<dbReference type="AlphaFoldDB" id="A0A2P6P730"/>
<dbReference type="Gene3D" id="1.20.1280.50">
    <property type="match status" value="1"/>
</dbReference>
<dbReference type="STRING" id="74649.A0A2P6P730"/>
<comment type="caution">
    <text evidence="2">The sequence shown here is derived from an EMBL/GenBank/DDBJ whole genome shotgun (WGS) entry which is preliminary data.</text>
</comment>
<name>A0A2P6P730_ROSCH</name>
<dbReference type="InterPro" id="IPR055357">
    <property type="entry name" value="LRR_At1g61320_AtMIF1"/>
</dbReference>
<proteinExistence type="predicted"/>
<dbReference type="InterPro" id="IPR032675">
    <property type="entry name" value="LRR_dom_sf"/>
</dbReference>
<gene>
    <name evidence="2" type="ORF">RchiOBHm_Chr7g0197991</name>
</gene>
<dbReference type="Gene3D" id="3.80.10.10">
    <property type="entry name" value="Ribonuclease Inhibitor"/>
    <property type="match status" value="1"/>
</dbReference>
<dbReference type="Pfam" id="PF23622">
    <property type="entry name" value="LRR_At1g61320_AtMIF1"/>
    <property type="match status" value="1"/>
</dbReference>
<dbReference type="InterPro" id="IPR053781">
    <property type="entry name" value="F-box_AtFBL13-like"/>
</dbReference>
<dbReference type="EMBL" id="PDCK01000045">
    <property type="protein sequence ID" value="PRQ17712.1"/>
    <property type="molecule type" value="Genomic_DNA"/>
</dbReference>
<evidence type="ECO:0000313" key="2">
    <source>
        <dbReference type="EMBL" id="PRQ17712.1"/>
    </source>
</evidence>
<dbReference type="InterPro" id="IPR053197">
    <property type="entry name" value="F-box_SCFL_complex_component"/>
</dbReference>
<dbReference type="PANTHER" id="PTHR34223:SF51">
    <property type="entry name" value="OS06G0556300 PROTEIN"/>
    <property type="match status" value="1"/>
</dbReference>
<sequence>MKETPVPPPLPNSNQNLNDLPQEVLVYILSFLPTIEAIQTSLISRKWRNLWFFLTSFNFSFETCFPYFDNPLPFYTRRMTRPFANFVDRALTTRPADPAVHSFRLSFIYDSDYEVRVESWIRTAVTHLQARELHLDFYIDYDYDFSVYKYEFFFSELRNGCVQVLKLTSCNITLPDDMDLGLLRSMFLDQVNLEDEEVRKLFSGCPNLEHFELRNCLGVKGLFIRSTKLKKLALGFVPNLAAFSWNTTEIEIDCPNLLSLSFTECDFNQFVLKKAAALVELSIHLSVLESEDYHLWRRTVRLLLQAPNVKKLKMAGCVRVGDMAVVSVTPGFLSLKARLGGIGLGVPDPWMIRSSVVAALEGCMGFDFDDRGGVTVHFPLLELESILLYSRVDGNGNLSASYTRCGGLNGTYGGFGCDNNGFLTAAAARGIYQVAVGWQILHAPKVHGLGSFGLGLLVDWVVSLATNHGGGYVLLCYGGYCGAISSNWARWAWYGLEGLLQGWIWMGWACFWSGWASWALN</sequence>
<accession>A0A2P6P730</accession>
<evidence type="ECO:0000259" key="1">
    <source>
        <dbReference type="PROSITE" id="PS50181"/>
    </source>
</evidence>
<reference evidence="2 3" key="1">
    <citation type="journal article" date="2018" name="Nat. Genet.">
        <title>The Rosa genome provides new insights in the design of modern roses.</title>
        <authorList>
            <person name="Bendahmane M."/>
        </authorList>
    </citation>
    <scope>NUCLEOTIDE SEQUENCE [LARGE SCALE GENOMIC DNA]</scope>
    <source>
        <strain evidence="3">cv. Old Blush</strain>
    </source>
</reference>
<dbReference type="InterPro" id="IPR001810">
    <property type="entry name" value="F-box_dom"/>
</dbReference>
<evidence type="ECO:0000313" key="3">
    <source>
        <dbReference type="Proteomes" id="UP000238479"/>
    </source>
</evidence>
<dbReference type="Gramene" id="PRQ17712">
    <property type="protein sequence ID" value="PRQ17712"/>
    <property type="gene ID" value="RchiOBHm_Chr7g0197991"/>
</dbReference>
<feature type="domain" description="F-box" evidence="1">
    <location>
        <begin position="14"/>
        <end position="50"/>
    </location>
</feature>
<dbReference type="SUPFAM" id="SSF81383">
    <property type="entry name" value="F-box domain"/>
    <property type="match status" value="1"/>
</dbReference>
<dbReference type="CDD" id="cd22160">
    <property type="entry name" value="F-box_AtFBL13-like"/>
    <property type="match status" value="1"/>
</dbReference>
<protein>
    <submittedName>
        <fullName evidence="2">Putative F-box domain, leucine-rich repeat domain, L domain-containing protein</fullName>
    </submittedName>
</protein>
<dbReference type="PANTHER" id="PTHR34223">
    <property type="entry name" value="OS11G0201299 PROTEIN"/>
    <property type="match status" value="1"/>
</dbReference>
<keyword evidence="3" id="KW-1185">Reference proteome</keyword>
<dbReference type="Proteomes" id="UP000238479">
    <property type="component" value="Chromosome 7"/>
</dbReference>
<dbReference type="SUPFAM" id="SSF52047">
    <property type="entry name" value="RNI-like"/>
    <property type="match status" value="1"/>
</dbReference>
<dbReference type="Pfam" id="PF00646">
    <property type="entry name" value="F-box"/>
    <property type="match status" value="1"/>
</dbReference>
<organism evidence="2 3">
    <name type="scientific">Rosa chinensis</name>
    <name type="common">China rose</name>
    <dbReference type="NCBI Taxonomy" id="74649"/>
    <lineage>
        <taxon>Eukaryota</taxon>
        <taxon>Viridiplantae</taxon>
        <taxon>Streptophyta</taxon>
        <taxon>Embryophyta</taxon>
        <taxon>Tracheophyta</taxon>
        <taxon>Spermatophyta</taxon>
        <taxon>Magnoliopsida</taxon>
        <taxon>eudicotyledons</taxon>
        <taxon>Gunneridae</taxon>
        <taxon>Pentapetalae</taxon>
        <taxon>rosids</taxon>
        <taxon>fabids</taxon>
        <taxon>Rosales</taxon>
        <taxon>Rosaceae</taxon>
        <taxon>Rosoideae</taxon>
        <taxon>Rosoideae incertae sedis</taxon>
        <taxon>Rosa</taxon>
    </lineage>
</organism>
<dbReference type="SMART" id="SM00256">
    <property type="entry name" value="FBOX"/>
    <property type="match status" value="1"/>
</dbReference>
<dbReference type="PROSITE" id="PS50181">
    <property type="entry name" value="FBOX"/>
    <property type="match status" value="1"/>
</dbReference>
<dbReference type="InterPro" id="IPR036047">
    <property type="entry name" value="F-box-like_dom_sf"/>
</dbReference>